<dbReference type="AlphaFoldDB" id="A0A934Q965"/>
<dbReference type="InterPro" id="IPR043169">
    <property type="entry name" value="PMM_cap"/>
</dbReference>
<organism evidence="1 2">
    <name type="scientific">Leucobacter chromiisoli</name>
    <dbReference type="NCBI Taxonomy" id="2796471"/>
    <lineage>
        <taxon>Bacteria</taxon>
        <taxon>Bacillati</taxon>
        <taxon>Actinomycetota</taxon>
        <taxon>Actinomycetes</taxon>
        <taxon>Micrococcales</taxon>
        <taxon>Microbacteriaceae</taxon>
        <taxon>Leucobacter</taxon>
    </lineage>
</organism>
<comment type="caution">
    <text evidence="1">The sequence shown here is derived from an EMBL/GenBank/DDBJ whole genome shotgun (WGS) entry which is preliminary data.</text>
</comment>
<evidence type="ECO:0000313" key="2">
    <source>
        <dbReference type="Proteomes" id="UP000608530"/>
    </source>
</evidence>
<dbReference type="Proteomes" id="UP000608530">
    <property type="component" value="Unassembled WGS sequence"/>
</dbReference>
<dbReference type="SFLD" id="SFLDG01143">
    <property type="entry name" value="C2.B.3:_Phosphomannomutase_Lik"/>
    <property type="match status" value="1"/>
</dbReference>
<dbReference type="EMBL" id="JAEHOH010000014">
    <property type="protein sequence ID" value="MBK0419590.1"/>
    <property type="molecule type" value="Genomic_DNA"/>
</dbReference>
<accession>A0A934Q965</accession>
<dbReference type="RefSeq" id="WP_200115731.1">
    <property type="nucleotide sequence ID" value="NZ_JAEHOH010000014.1"/>
</dbReference>
<reference evidence="1" key="1">
    <citation type="submission" date="2020-12" db="EMBL/GenBank/DDBJ databases">
        <title>Leucobacter sp. CAS1, isolated from Chromium sludge.</title>
        <authorList>
            <person name="Xu Z."/>
        </authorList>
    </citation>
    <scope>NUCLEOTIDE SEQUENCE</scope>
    <source>
        <strain evidence="1">CSA1</strain>
    </source>
</reference>
<name>A0A934Q965_9MICO</name>
<dbReference type="SFLD" id="SFLDG01140">
    <property type="entry name" value="C2.B:_Phosphomannomutase_and_P"/>
    <property type="match status" value="1"/>
</dbReference>
<sequence>MAQIPHLIAFDLDDTLAPSKSPLDPRMASVFARLLDTTTVAVISGGNFEQFETQLIRGLQGVAEDRLEHLHLLPTCGTRYERRRDGAWQTVYRENLTEAEREAAFTALREEATRLGLWESEPWGEILEDRGSQVTFSALGQRAPVSAKHAWDPDGAKKNALRAAVASRLPHLEVRSGGSTSVDITRTGIDKAYGMRKLAEHTGIALDDMLFVGDRLDPDGNDYPVKAIGVPCRAVTGWEDTADFLEALLAGRA</sequence>
<dbReference type="Gene3D" id="3.30.1240.20">
    <property type="match status" value="1"/>
</dbReference>
<dbReference type="Pfam" id="PF08282">
    <property type="entry name" value="Hydrolase_3"/>
    <property type="match status" value="1"/>
</dbReference>
<dbReference type="SUPFAM" id="SSF56784">
    <property type="entry name" value="HAD-like"/>
    <property type="match status" value="1"/>
</dbReference>
<proteinExistence type="predicted"/>
<gene>
    <name evidence="1" type="ORF">JD276_11145</name>
</gene>
<keyword evidence="2" id="KW-1185">Reference proteome</keyword>
<dbReference type="InterPro" id="IPR023214">
    <property type="entry name" value="HAD_sf"/>
</dbReference>
<protein>
    <submittedName>
        <fullName evidence="1">HAD-IIB family hydrolase</fullName>
    </submittedName>
</protein>
<dbReference type="GO" id="GO:0016791">
    <property type="term" value="F:phosphatase activity"/>
    <property type="evidence" value="ECO:0007669"/>
    <property type="project" value="UniProtKB-ARBA"/>
</dbReference>
<dbReference type="SFLD" id="SFLDS00003">
    <property type="entry name" value="Haloacid_Dehalogenase"/>
    <property type="match status" value="1"/>
</dbReference>
<keyword evidence="1" id="KW-0378">Hydrolase</keyword>
<dbReference type="NCBIfam" id="TIGR01484">
    <property type="entry name" value="HAD-SF-IIB"/>
    <property type="match status" value="1"/>
</dbReference>
<dbReference type="Gene3D" id="3.40.50.1000">
    <property type="entry name" value="HAD superfamily/HAD-like"/>
    <property type="match status" value="1"/>
</dbReference>
<dbReference type="InterPro" id="IPR006379">
    <property type="entry name" value="HAD-SF_hydro_IIB"/>
</dbReference>
<dbReference type="InterPro" id="IPR036412">
    <property type="entry name" value="HAD-like_sf"/>
</dbReference>
<evidence type="ECO:0000313" key="1">
    <source>
        <dbReference type="EMBL" id="MBK0419590.1"/>
    </source>
</evidence>